<reference evidence="2" key="1">
    <citation type="submission" date="2024-07" db="EMBL/GenBank/DDBJ databases">
        <authorList>
            <person name="Bringhurst R.M."/>
            <person name="Homer T.E."/>
        </authorList>
    </citation>
    <scope>NUCLEOTIDE SEQUENCE</scope>
</reference>
<evidence type="ECO:0000313" key="2">
    <source>
        <dbReference type="EMBL" id="XDJ14759.1"/>
    </source>
</evidence>
<sequence length="52" mass="6240">MREVLKNKHGKPQPQPRRVATQTEWREATRIDPIELFQYHNVARLNQTAEQE</sequence>
<dbReference type="EMBL" id="PQ015378">
    <property type="protein sequence ID" value="XDJ14759.1"/>
    <property type="molecule type" value="Genomic_DNA"/>
</dbReference>
<accession>A0AB39CCP3</accession>
<name>A0AB39CCP3_9VIRU</name>
<proteinExistence type="predicted"/>
<feature type="region of interest" description="Disordered" evidence="1">
    <location>
        <begin position="1"/>
        <end position="23"/>
    </location>
</feature>
<organism evidence="2">
    <name type="scientific">Pseudomonas phage RVTF4</name>
    <dbReference type="NCBI Taxonomy" id="3236931"/>
    <lineage>
        <taxon>Viruses</taxon>
    </lineage>
</organism>
<evidence type="ECO:0000256" key="1">
    <source>
        <dbReference type="SAM" id="MobiDB-lite"/>
    </source>
</evidence>
<protein>
    <submittedName>
        <fullName evidence="2">Uncharacterized protein</fullName>
    </submittedName>
</protein>